<evidence type="ECO:0000313" key="2">
    <source>
        <dbReference type="Proteomes" id="UP000886501"/>
    </source>
</evidence>
<name>A0ACB6ZDU8_THEGA</name>
<reference evidence="1" key="2">
    <citation type="journal article" date="2020" name="Nat. Commun.">
        <title>Large-scale genome sequencing of mycorrhizal fungi provides insights into the early evolution of symbiotic traits.</title>
        <authorList>
            <person name="Miyauchi S."/>
            <person name="Kiss E."/>
            <person name="Kuo A."/>
            <person name="Drula E."/>
            <person name="Kohler A."/>
            <person name="Sanchez-Garcia M."/>
            <person name="Morin E."/>
            <person name="Andreopoulos B."/>
            <person name="Barry K.W."/>
            <person name="Bonito G."/>
            <person name="Buee M."/>
            <person name="Carver A."/>
            <person name="Chen C."/>
            <person name="Cichocki N."/>
            <person name="Clum A."/>
            <person name="Culley D."/>
            <person name="Crous P.W."/>
            <person name="Fauchery L."/>
            <person name="Girlanda M."/>
            <person name="Hayes R.D."/>
            <person name="Keri Z."/>
            <person name="LaButti K."/>
            <person name="Lipzen A."/>
            <person name="Lombard V."/>
            <person name="Magnuson J."/>
            <person name="Maillard F."/>
            <person name="Murat C."/>
            <person name="Nolan M."/>
            <person name="Ohm R.A."/>
            <person name="Pangilinan J."/>
            <person name="Pereira M.F."/>
            <person name="Perotto S."/>
            <person name="Peter M."/>
            <person name="Pfister S."/>
            <person name="Riley R."/>
            <person name="Sitrit Y."/>
            <person name="Stielow J.B."/>
            <person name="Szollosi G."/>
            <person name="Zifcakova L."/>
            <person name="Stursova M."/>
            <person name="Spatafora J.W."/>
            <person name="Tedersoo L."/>
            <person name="Vaario L.M."/>
            <person name="Yamada A."/>
            <person name="Yan M."/>
            <person name="Wang P."/>
            <person name="Xu J."/>
            <person name="Bruns T."/>
            <person name="Baldrian P."/>
            <person name="Vilgalys R."/>
            <person name="Dunand C."/>
            <person name="Henrissat B."/>
            <person name="Grigoriev I.V."/>
            <person name="Hibbett D."/>
            <person name="Nagy L.G."/>
            <person name="Martin F.M."/>
        </authorList>
    </citation>
    <scope>NUCLEOTIDE SEQUENCE</scope>
    <source>
        <strain evidence="1">P2</strain>
    </source>
</reference>
<keyword evidence="2" id="KW-1185">Reference proteome</keyword>
<sequence length="289" mass="31229">MRVFCLFVLSFGVLAPGALAGFAVCNADWEWASNSKQQNPCETAGALDAACWGFSEVDYIPLPPGVGYLIPQPNSTMLDCDCNTVMFSLIMGCYACQNRSTQSWSYWKQYCKQVYISDYPQKIPPSTAIPNWAYVNYALGDMFNPTDAKSAGRQPERVASGPSTILPSSTAAGGSQQSNQSKTMGTPTGSISTSPSGTATGSNQQKPSKVAAIVGGVIGGLGFLLIVGAVLYLLRIRKARRKEVDKDHPDYPGGAFMSEYDKQSPPLRLYVSSSFIIQRVFRPTLIEPD</sequence>
<accession>A0ACB6ZDU8</accession>
<proteinExistence type="predicted"/>
<evidence type="ECO:0000313" key="1">
    <source>
        <dbReference type="EMBL" id="KAF9647744.1"/>
    </source>
</evidence>
<dbReference type="Proteomes" id="UP000886501">
    <property type="component" value="Unassembled WGS sequence"/>
</dbReference>
<organism evidence="1 2">
    <name type="scientific">Thelephora ganbajun</name>
    <name type="common">Ganba fungus</name>
    <dbReference type="NCBI Taxonomy" id="370292"/>
    <lineage>
        <taxon>Eukaryota</taxon>
        <taxon>Fungi</taxon>
        <taxon>Dikarya</taxon>
        <taxon>Basidiomycota</taxon>
        <taxon>Agaricomycotina</taxon>
        <taxon>Agaricomycetes</taxon>
        <taxon>Thelephorales</taxon>
        <taxon>Thelephoraceae</taxon>
        <taxon>Thelephora</taxon>
    </lineage>
</organism>
<reference evidence="1" key="1">
    <citation type="submission" date="2019-10" db="EMBL/GenBank/DDBJ databases">
        <authorList>
            <consortium name="DOE Joint Genome Institute"/>
            <person name="Kuo A."/>
            <person name="Miyauchi S."/>
            <person name="Kiss E."/>
            <person name="Drula E."/>
            <person name="Kohler A."/>
            <person name="Sanchez-Garcia M."/>
            <person name="Andreopoulos B."/>
            <person name="Barry K.W."/>
            <person name="Bonito G."/>
            <person name="Buee M."/>
            <person name="Carver A."/>
            <person name="Chen C."/>
            <person name="Cichocki N."/>
            <person name="Clum A."/>
            <person name="Culley D."/>
            <person name="Crous P.W."/>
            <person name="Fauchery L."/>
            <person name="Girlanda M."/>
            <person name="Hayes R."/>
            <person name="Keri Z."/>
            <person name="Labutti K."/>
            <person name="Lipzen A."/>
            <person name="Lombard V."/>
            <person name="Magnuson J."/>
            <person name="Maillard F."/>
            <person name="Morin E."/>
            <person name="Murat C."/>
            <person name="Nolan M."/>
            <person name="Ohm R."/>
            <person name="Pangilinan J."/>
            <person name="Pereira M."/>
            <person name="Perotto S."/>
            <person name="Peter M."/>
            <person name="Riley R."/>
            <person name="Sitrit Y."/>
            <person name="Stielow B."/>
            <person name="Szollosi G."/>
            <person name="Zifcakova L."/>
            <person name="Stursova M."/>
            <person name="Spatafora J.W."/>
            <person name="Tedersoo L."/>
            <person name="Vaario L.-M."/>
            <person name="Yamada A."/>
            <person name="Yan M."/>
            <person name="Wang P."/>
            <person name="Xu J."/>
            <person name="Bruns T."/>
            <person name="Baldrian P."/>
            <person name="Vilgalys R."/>
            <person name="Henrissat B."/>
            <person name="Grigoriev I.V."/>
            <person name="Hibbett D."/>
            <person name="Nagy L.G."/>
            <person name="Martin F.M."/>
        </authorList>
    </citation>
    <scope>NUCLEOTIDE SEQUENCE</scope>
    <source>
        <strain evidence="1">P2</strain>
    </source>
</reference>
<dbReference type="EMBL" id="MU118027">
    <property type="protein sequence ID" value="KAF9647744.1"/>
    <property type="molecule type" value="Genomic_DNA"/>
</dbReference>
<gene>
    <name evidence="1" type="ORF">BDM02DRAFT_3169605</name>
</gene>
<protein>
    <submittedName>
        <fullName evidence="1">Uncharacterized protein</fullName>
    </submittedName>
</protein>
<comment type="caution">
    <text evidence="1">The sequence shown here is derived from an EMBL/GenBank/DDBJ whole genome shotgun (WGS) entry which is preliminary data.</text>
</comment>